<accession>A0A0L0NMX6</accession>
<evidence type="ECO:0000313" key="9">
    <source>
        <dbReference type="Proteomes" id="UP000037122"/>
    </source>
</evidence>
<dbReference type="VEuPathDB" id="FungiDB:CJJ09_000002"/>
<feature type="transmembrane region" description="Helical" evidence="7">
    <location>
        <begin position="204"/>
        <end position="224"/>
    </location>
</feature>
<comment type="subcellular location">
    <subcellularLocation>
        <location evidence="1">Membrane</location>
        <topology evidence="1">Multi-pass membrane protein</topology>
    </subcellularLocation>
</comment>
<evidence type="ECO:0000256" key="7">
    <source>
        <dbReference type="SAM" id="Phobius"/>
    </source>
</evidence>
<dbReference type="AlphaFoldDB" id="A0A0L0NMX6"/>
<comment type="similarity">
    <text evidence="6">Belongs to the major facilitator superfamily. Allantoate permease family.</text>
</comment>
<feature type="transmembrane region" description="Helical" evidence="7">
    <location>
        <begin position="142"/>
        <end position="160"/>
    </location>
</feature>
<reference evidence="9" key="1">
    <citation type="journal article" date="2015" name="BMC Genomics">
        <title>Draft genome of a commonly misdiagnosed multidrug resistant pathogen Candida auris.</title>
        <authorList>
            <person name="Chatterjee S."/>
            <person name="Alampalli S.V."/>
            <person name="Nageshan R.K."/>
            <person name="Chettiar S.T."/>
            <person name="Joshi S."/>
            <person name="Tatu U.S."/>
        </authorList>
    </citation>
    <scope>NUCLEOTIDE SEQUENCE [LARGE SCALE GENOMIC DNA]</scope>
    <source>
        <strain evidence="9">6684</strain>
    </source>
</reference>
<keyword evidence="5 7" id="KW-0472">Membrane</keyword>
<comment type="caution">
    <text evidence="8">The sequence shown here is derived from an EMBL/GenBank/DDBJ whole genome shotgun (WGS) entry which is preliminary data.</text>
</comment>
<organism evidence="8 9">
    <name type="scientific">Candidozyma auris</name>
    <name type="common">Yeast</name>
    <name type="synonym">Candida auris</name>
    <dbReference type="NCBI Taxonomy" id="498019"/>
    <lineage>
        <taxon>Eukaryota</taxon>
        <taxon>Fungi</taxon>
        <taxon>Dikarya</taxon>
        <taxon>Ascomycota</taxon>
        <taxon>Saccharomycotina</taxon>
        <taxon>Pichiomycetes</taxon>
        <taxon>Metschnikowiaceae</taxon>
        <taxon>Candidozyma</taxon>
    </lineage>
</organism>
<dbReference type="VEuPathDB" id="FungiDB:CJI96_0001470"/>
<feature type="transmembrane region" description="Helical" evidence="7">
    <location>
        <begin position="236"/>
        <end position="257"/>
    </location>
</feature>
<evidence type="ECO:0000256" key="5">
    <source>
        <dbReference type="ARBA" id="ARBA00023136"/>
    </source>
</evidence>
<feature type="transmembrane region" description="Helical" evidence="7">
    <location>
        <begin position="72"/>
        <end position="89"/>
    </location>
</feature>
<dbReference type="Gene3D" id="1.20.1250.20">
    <property type="entry name" value="MFS general substrate transporter like domains"/>
    <property type="match status" value="2"/>
</dbReference>
<dbReference type="Proteomes" id="UP000037122">
    <property type="component" value="Unassembled WGS sequence"/>
</dbReference>
<dbReference type="InterPro" id="IPR011701">
    <property type="entry name" value="MFS"/>
</dbReference>
<dbReference type="EMBL" id="LGST01000081">
    <property type="protein sequence ID" value="KND95408.1"/>
    <property type="molecule type" value="Genomic_DNA"/>
</dbReference>
<dbReference type="InterPro" id="IPR036259">
    <property type="entry name" value="MFS_trans_sf"/>
</dbReference>
<dbReference type="VEuPathDB" id="FungiDB:B9J08_004099"/>
<feature type="transmembrane region" description="Helical" evidence="7">
    <location>
        <begin position="306"/>
        <end position="330"/>
    </location>
</feature>
<gene>
    <name evidence="8" type="ORF">QG37_08354</name>
</gene>
<feature type="transmembrane region" description="Helical" evidence="7">
    <location>
        <begin position="396"/>
        <end position="418"/>
    </location>
</feature>
<feature type="transmembrane region" description="Helical" evidence="7">
    <location>
        <begin position="430"/>
        <end position="450"/>
    </location>
</feature>
<dbReference type="PANTHER" id="PTHR43791:SF1">
    <property type="entry name" value="ALLANTOATE PERMEASE"/>
    <property type="match status" value="1"/>
</dbReference>
<dbReference type="VEuPathDB" id="FungiDB:CJJ07_000850"/>
<keyword evidence="4 7" id="KW-1133">Transmembrane helix</keyword>
<feature type="transmembrane region" description="Helical" evidence="7">
    <location>
        <begin position="172"/>
        <end position="192"/>
    </location>
</feature>
<evidence type="ECO:0000256" key="6">
    <source>
        <dbReference type="ARBA" id="ARBA00037968"/>
    </source>
</evidence>
<dbReference type="GO" id="GO:0016020">
    <property type="term" value="C:membrane"/>
    <property type="evidence" value="ECO:0007669"/>
    <property type="project" value="UniProtKB-SubCell"/>
</dbReference>
<dbReference type="VEuPathDB" id="FungiDB:CJI96_0001471"/>
<evidence type="ECO:0000313" key="8">
    <source>
        <dbReference type="EMBL" id="KND95408.1"/>
    </source>
</evidence>
<dbReference type="FunFam" id="1.20.1250.20:FF:000064">
    <property type="entry name" value="MFS allantoate transporter"/>
    <property type="match status" value="1"/>
</dbReference>
<dbReference type="Pfam" id="PF07690">
    <property type="entry name" value="MFS_1"/>
    <property type="match status" value="1"/>
</dbReference>
<evidence type="ECO:0000256" key="4">
    <source>
        <dbReference type="ARBA" id="ARBA00022989"/>
    </source>
</evidence>
<feature type="transmembrane region" description="Helical" evidence="7">
    <location>
        <begin position="370"/>
        <end position="390"/>
    </location>
</feature>
<evidence type="ECO:0008006" key="10">
    <source>
        <dbReference type="Google" id="ProtNLM"/>
    </source>
</evidence>
<dbReference type="VEuPathDB" id="FungiDB:CJI97_005648"/>
<protein>
    <recommendedName>
        <fullName evidence="10">D-galactonate transporter</fullName>
    </recommendedName>
</protein>
<feature type="transmembrane region" description="Helical" evidence="7">
    <location>
        <begin position="462"/>
        <end position="484"/>
    </location>
</feature>
<dbReference type="VEuPathDB" id="FungiDB:QG37_08354"/>
<proteinExistence type="inferred from homology"/>
<keyword evidence="2" id="KW-0813">Transport</keyword>
<dbReference type="GO" id="GO:0022857">
    <property type="term" value="F:transmembrane transporter activity"/>
    <property type="evidence" value="ECO:0007669"/>
    <property type="project" value="InterPro"/>
</dbReference>
<dbReference type="PANTHER" id="PTHR43791">
    <property type="entry name" value="PERMEASE-RELATED"/>
    <property type="match status" value="1"/>
</dbReference>
<name>A0A0L0NMX6_CANAR</name>
<sequence>MGTDEKALAVVSVTPVDLEHQKSELYNIISPHTGKPIHLTDTGDEALQFVMSHKGEEVTIDPKTEKRLLRKIDICIIPLVCLLYAIQFMDKLSNSYASIMGLREDLHMKGDMYSWTGSAFYIGYLAFEFPCALALQKFPPMTTVSVFIILWGAVLMFHALPNYAGFVALRTILGALESSVTPAFVILTGQWYKKSEVFLRTAMWFSCNGLGQILGAGAIAYPLFNNIDGYSMEAWKLIFIITGAITIALGIAILCHIPNKPTDAWFLTEKEKILVVERIRENQQGFGNKHFKKYQLIEALTDVKTWLYILLAIATNIPNGGITNFGSILMNESLGYSVGKSLQMQMIPGAVEIVGCIGFAYFYRFYPKRLFWATVTCILAILGLCLLAFADDNNAQMAGYCLFSLIPLVMICILSTCASNVAGHTKKVTVNAIYLIGYCVGNLIGPQTFIDKQAPDYNGAKIAMVVTSCAGLVILLMIWVLMALENRRRDAHAAEYKEFEEIENHEFADLTDKENPLFRYTL</sequence>
<evidence type="ECO:0000256" key="3">
    <source>
        <dbReference type="ARBA" id="ARBA00022692"/>
    </source>
</evidence>
<dbReference type="SUPFAM" id="SSF103473">
    <property type="entry name" value="MFS general substrate transporter"/>
    <property type="match status" value="1"/>
</dbReference>
<dbReference type="CDD" id="cd17327">
    <property type="entry name" value="MFS_FEN2_like"/>
    <property type="match status" value="1"/>
</dbReference>
<feature type="transmembrane region" description="Helical" evidence="7">
    <location>
        <begin position="112"/>
        <end position="135"/>
    </location>
</feature>
<keyword evidence="3 7" id="KW-0812">Transmembrane</keyword>
<evidence type="ECO:0000256" key="1">
    <source>
        <dbReference type="ARBA" id="ARBA00004141"/>
    </source>
</evidence>
<evidence type="ECO:0000256" key="2">
    <source>
        <dbReference type="ARBA" id="ARBA00022448"/>
    </source>
</evidence>
<feature type="transmembrane region" description="Helical" evidence="7">
    <location>
        <begin position="342"/>
        <end position="363"/>
    </location>
</feature>